<dbReference type="GO" id="GO:0004130">
    <property type="term" value="F:cytochrome-c peroxidase activity"/>
    <property type="evidence" value="ECO:0007669"/>
    <property type="project" value="TreeGrafter"/>
</dbReference>
<dbReference type="GO" id="GO:0009055">
    <property type="term" value="F:electron transfer activity"/>
    <property type="evidence" value="ECO:0007669"/>
    <property type="project" value="InterPro"/>
</dbReference>
<keyword evidence="4 8" id="KW-0732">Signal</keyword>
<protein>
    <submittedName>
        <fullName evidence="10">Methylamine utilization protein mauG</fullName>
    </submittedName>
</protein>
<evidence type="ECO:0000256" key="2">
    <source>
        <dbReference type="ARBA" id="ARBA00022617"/>
    </source>
</evidence>
<accession>A0A4Q0T182</accession>
<name>A0A4Q0T182_9BACT</name>
<dbReference type="GO" id="GO:0030313">
    <property type="term" value="C:cell envelope"/>
    <property type="evidence" value="ECO:0007669"/>
    <property type="project" value="UniProtKB-SubCell"/>
</dbReference>
<dbReference type="Pfam" id="PF03150">
    <property type="entry name" value="CCP_MauG"/>
    <property type="match status" value="1"/>
</dbReference>
<dbReference type="PANTHER" id="PTHR30600:SF10">
    <property type="entry name" value="BLL6722 PROTEIN"/>
    <property type="match status" value="1"/>
</dbReference>
<gene>
    <name evidence="10" type="ORF">GRAN_4385</name>
</gene>
<dbReference type="InterPro" id="IPR004852">
    <property type="entry name" value="Di-haem_cyt_c_peroxidsae"/>
</dbReference>
<dbReference type="PROSITE" id="PS51007">
    <property type="entry name" value="CYTC"/>
    <property type="match status" value="1"/>
</dbReference>
<evidence type="ECO:0000256" key="7">
    <source>
        <dbReference type="PROSITE-ProRule" id="PRU00433"/>
    </source>
</evidence>
<feature type="signal peptide" evidence="8">
    <location>
        <begin position="1"/>
        <end position="22"/>
    </location>
</feature>
<dbReference type="EMBL" id="RDSM01000003">
    <property type="protein sequence ID" value="RXH55281.1"/>
    <property type="molecule type" value="Genomic_DNA"/>
</dbReference>
<reference evidence="10 11" key="1">
    <citation type="submission" date="2018-11" db="EMBL/GenBank/DDBJ databases">
        <authorList>
            <person name="Mardanov A.V."/>
            <person name="Ravin N.V."/>
            <person name="Dedysh S.N."/>
        </authorList>
    </citation>
    <scope>NUCLEOTIDE SEQUENCE [LARGE SCALE GENOMIC DNA]</scope>
    <source>
        <strain evidence="10 11">AF10</strain>
    </source>
</reference>
<dbReference type="PROSITE" id="PS51257">
    <property type="entry name" value="PROKAR_LIPOPROTEIN"/>
    <property type="match status" value="1"/>
</dbReference>
<evidence type="ECO:0000256" key="5">
    <source>
        <dbReference type="ARBA" id="ARBA00023002"/>
    </source>
</evidence>
<dbReference type="InterPro" id="IPR036909">
    <property type="entry name" value="Cyt_c-like_dom_sf"/>
</dbReference>
<evidence type="ECO:0000256" key="6">
    <source>
        <dbReference type="ARBA" id="ARBA00023004"/>
    </source>
</evidence>
<keyword evidence="11" id="KW-1185">Reference proteome</keyword>
<proteinExistence type="predicted"/>
<dbReference type="SUPFAM" id="SSF46626">
    <property type="entry name" value="Cytochrome c"/>
    <property type="match status" value="2"/>
</dbReference>
<feature type="domain" description="Cytochrome c" evidence="9">
    <location>
        <begin position="233"/>
        <end position="410"/>
    </location>
</feature>
<organism evidence="10 11">
    <name type="scientific">Granulicella sibirica</name>
    <dbReference type="NCBI Taxonomy" id="2479048"/>
    <lineage>
        <taxon>Bacteria</taxon>
        <taxon>Pseudomonadati</taxon>
        <taxon>Acidobacteriota</taxon>
        <taxon>Terriglobia</taxon>
        <taxon>Terriglobales</taxon>
        <taxon>Acidobacteriaceae</taxon>
        <taxon>Granulicella</taxon>
    </lineage>
</organism>
<evidence type="ECO:0000313" key="11">
    <source>
        <dbReference type="Proteomes" id="UP000289437"/>
    </source>
</evidence>
<dbReference type="Gene3D" id="1.10.760.10">
    <property type="entry name" value="Cytochrome c-like domain"/>
    <property type="match status" value="2"/>
</dbReference>
<evidence type="ECO:0000256" key="3">
    <source>
        <dbReference type="ARBA" id="ARBA00022723"/>
    </source>
</evidence>
<evidence type="ECO:0000256" key="1">
    <source>
        <dbReference type="ARBA" id="ARBA00004196"/>
    </source>
</evidence>
<dbReference type="Proteomes" id="UP000289437">
    <property type="component" value="Unassembled WGS sequence"/>
</dbReference>
<dbReference type="GO" id="GO:0046872">
    <property type="term" value="F:metal ion binding"/>
    <property type="evidence" value="ECO:0007669"/>
    <property type="project" value="UniProtKB-KW"/>
</dbReference>
<dbReference type="InterPro" id="IPR009056">
    <property type="entry name" value="Cyt_c-like_dom"/>
</dbReference>
<keyword evidence="5" id="KW-0560">Oxidoreductase</keyword>
<evidence type="ECO:0000256" key="8">
    <source>
        <dbReference type="SAM" id="SignalP"/>
    </source>
</evidence>
<sequence>MVSMSRITFLSAILTFSLVAVGCNGPGRERGAAVPVSAVSAATADPVALLGRSLFFDPSLSASGKLSCASCHDPGHAYAPANTLSVQRGGAEMKSAIFRAVPSLSYVLGRTPNWHQERASSFVERLEENDNPPFGGFGWDGRFKTLGEQAAFPLLSPEEMANAGASAVLEKLKGTDYAARIRKTFGDEALRDPDAAMAAVGKALERFELTDASFHPYSSKFDAVLDGKAAFSEAEARGERLFNDPARGNCASCHTSARGADGSHPLFTNFQFEALGVPRNGTLGANKDSTFYDLGLCGPLRKDQSATEAYCGMFKTPTLRNVATRGAFFHNGRFHTLREALEFYVERDTNPEKFYPRGKGGAVDRFDDLPAKYRANVDIVDLPLTKHRGETPVWSERNIDDVMAFLQTLTDGYGQ</sequence>
<dbReference type="PANTHER" id="PTHR30600">
    <property type="entry name" value="CYTOCHROME C PEROXIDASE-RELATED"/>
    <property type="match status" value="1"/>
</dbReference>
<dbReference type="InterPro" id="IPR051395">
    <property type="entry name" value="Cytochrome_c_Peroxidase/MauG"/>
</dbReference>
<dbReference type="GO" id="GO:0020037">
    <property type="term" value="F:heme binding"/>
    <property type="evidence" value="ECO:0007669"/>
    <property type="project" value="InterPro"/>
</dbReference>
<dbReference type="AlphaFoldDB" id="A0A4Q0T182"/>
<evidence type="ECO:0000259" key="9">
    <source>
        <dbReference type="PROSITE" id="PS51007"/>
    </source>
</evidence>
<evidence type="ECO:0000256" key="4">
    <source>
        <dbReference type="ARBA" id="ARBA00022729"/>
    </source>
</evidence>
<dbReference type="OrthoDB" id="9772811at2"/>
<feature type="chain" id="PRO_5020947692" evidence="8">
    <location>
        <begin position="23"/>
        <end position="415"/>
    </location>
</feature>
<comment type="caution">
    <text evidence="10">The sequence shown here is derived from an EMBL/GenBank/DDBJ whole genome shotgun (WGS) entry which is preliminary data.</text>
</comment>
<keyword evidence="2 7" id="KW-0349">Heme</keyword>
<reference evidence="11" key="2">
    <citation type="submission" date="2019-02" db="EMBL/GenBank/DDBJ databases">
        <title>Granulicella sibirica sp. nov., a psychrotolerant acidobacterium isolated from an organic soil layer in forested tundra, West Siberia.</title>
        <authorList>
            <person name="Oshkin I.Y."/>
            <person name="Kulichevskaya I.S."/>
            <person name="Rijpstra W.I.C."/>
            <person name="Sinninghe Damste J.S."/>
            <person name="Rakitin A.L."/>
            <person name="Ravin N.V."/>
            <person name="Dedysh S.N."/>
        </authorList>
    </citation>
    <scope>NUCLEOTIDE SEQUENCE [LARGE SCALE GENOMIC DNA]</scope>
    <source>
        <strain evidence="11">AF10</strain>
    </source>
</reference>
<evidence type="ECO:0000313" key="10">
    <source>
        <dbReference type="EMBL" id="RXH55281.1"/>
    </source>
</evidence>
<keyword evidence="6 7" id="KW-0408">Iron</keyword>
<keyword evidence="3 7" id="KW-0479">Metal-binding</keyword>
<comment type="subcellular location">
    <subcellularLocation>
        <location evidence="1">Cell envelope</location>
    </subcellularLocation>
</comment>